<dbReference type="GO" id="GO:0000981">
    <property type="term" value="F:DNA-binding transcription factor activity, RNA polymerase II-specific"/>
    <property type="evidence" value="ECO:0007669"/>
    <property type="project" value="TreeGrafter"/>
</dbReference>
<sequence length="386" mass="42486">STMSAKSPYEVASTNSYSMPMNTMGMGTMSNMSYSPQTMGAMGGMGGMGGMGAGMGSAPVGMGYMAMAGGTNMNMNSMSTMGTMSTMNSMGMGAMGSTMAGTMGTAMGSMNTMNGPMPPMDRAQAISRAREKTYRRSYTHAKPPYSYISLITMSIQQSPNKMCTLSEIYQFIMDLFPFYRQNQQRWQNSIRHSLSFNDCFVKVPRTPDRPGKGSYWTLHPDSGNMFENGCYLRRQKRFKCIKKESMRMKPDGTEKGQMTEGHVPVSVAPTQGEDTEITAKPEPMTDHSPGIPVSQTIDLRTGIPMEAHMLHHGHLNQFNHPFSINNLMSNSEKTLAEIELYKMQQAGYNYGQMSPVSVPKETTPPMTTDPNYYKYAPPHSTATTAL</sequence>
<dbReference type="SUPFAM" id="SSF46785">
    <property type="entry name" value="Winged helix' DNA-binding domain"/>
    <property type="match status" value="1"/>
</dbReference>
<dbReference type="GO" id="GO:0030154">
    <property type="term" value="P:cell differentiation"/>
    <property type="evidence" value="ECO:0007669"/>
    <property type="project" value="TreeGrafter"/>
</dbReference>
<dbReference type="PROSITE" id="PS50039">
    <property type="entry name" value="FORK_HEAD_3"/>
    <property type="match status" value="1"/>
</dbReference>
<protein>
    <submittedName>
        <fullName evidence="6">FoxA</fullName>
    </submittedName>
</protein>
<dbReference type="GO" id="GO:0009653">
    <property type="term" value="P:anatomical structure morphogenesis"/>
    <property type="evidence" value="ECO:0007669"/>
    <property type="project" value="TreeGrafter"/>
</dbReference>
<comment type="subcellular location">
    <subcellularLocation>
        <location evidence="1 4">Nucleus</location>
    </subcellularLocation>
</comment>
<dbReference type="AlphaFoldDB" id="A0A0F6N1M2"/>
<dbReference type="PROSITE" id="PS00658">
    <property type="entry name" value="FORK_HEAD_2"/>
    <property type="match status" value="1"/>
</dbReference>
<dbReference type="SMART" id="SM00339">
    <property type="entry name" value="FH"/>
    <property type="match status" value="1"/>
</dbReference>
<dbReference type="InterPro" id="IPR013638">
    <property type="entry name" value="Fork-head_N"/>
</dbReference>
<dbReference type="PRINTS" id="PR00053">
    <property type="entry name" value="FORKHEAD"/>
</dbReference>
<dbReference type="FunFam" id="1.10.10.10:FF:000042">
    <property type="entry name" value="hepatocyte nuclear factor 3-beta"/>
    <property type="match status" value="1"/>
</dbReference>
<gene>
    <name evidence="6" type="primary">foxA</name>
</gene>
<organism evidence="6">
    <name type="scientific">Novocrania anomala</name>
    <dbReference type="NCBI Taxonomy" id="317945"/>
    <lineage>
        <taxon>Eukaryota</taxon>
        <taxon>Metazoa</taxon>
        <taxon>Spiralia</taxon>
        <taxon>Lophotrochozoa</taxon>
        <taxon>Brachiopoda</taxon>
        <taxon>Craniiformea</taxon>
        <taxon>Craniata</taxon>
        <taxon>Craniida</taxon>
        <taxon>Cranioidea</taxon>
        <taxon>Craniidae</taxon>
        <taxon>Novocrania</taxon>
    </lineage>
</organism>
<dbReference type="InterPro" id="IPR030456">
    <property type="entry name" value="TF_fork_head_CS_2"/>
</dbReference>
<dbReference type="Gene3D" id="1.10.10.10">
    <property type="entry name" value="Winged helix-like DNA-binding domain superfamily/Winged helix DNA-binding domain"/>
    <property type="match status" value="1"/>
</dbReference>
<feature type="domain" description="Fork-head" evidence="5">
    <location>
        <begin position="142"/>
        <end position="236"/>
    </location>
</feature>
<dbReference type="InterPro" id="IPR047388">
    <property type="entry name" value="FH-like_dFKH"/>
</dbReference>
<feature type="DNA-binding region" description="Fork-head" evidence="4">
    <location>
        <begin position="142"/>
        <end position="236"/>
    </location>
</feature>
<dbReference type="InterPro" id="IPR001766">
    <property type="entry name" value="Fork_head_dom"/>
</dbReference>
<dbReference type="CDD" id="cd20041">
    <property type="entry name" value="FH_dFKH"/>
    <property type="match status" value="1"/>
</dbReference>
<dbReference type="InterPro" id="IPR036388">
    <property type="entry name" value="WH-like_DNA-bd_sf"/>
</dbReference>
<feature type="non-terminal residue" evidence="6">
    <location>
        <position position="1"/>
    </location>
</feature>
<dbReference type="PANTHER" id="PTHR11829">
    <property type="entry name" value="FORKHEAD BOX PROTEIN"/>
    <property type="match status" value="1"/>
</dbReference>
<evidence type="ECO:0000256" key="4">
    <source>
        <dbReference type="PROSITE-ProRule" id="PRU00089"/>
    </source>
</evidence>
<evidence type="ECO:0000313" key="6">
    <source>
        <dbReference type="EMBL" id="AHY88458.1"/>
    </source>
</evidence>
<dbReference type="Pfam" id="PF08430">
    <property type="entry name" value="Forkhead_N"/>
    <property type="match status" value="1"/>
</dbReference>
<dbReference type="EMBL" id="KF946069">
    <property type="protein sequence ID" value="AHY88458.1"/>
    <property type="molecule type" value="mRNA"/>
</dbReference>
<evidence type="ECO:0000256" key="1">
    <source>
        <dbReference type="ARBA" id="ARBA00004123"/>
    </source>
</evidence>
<evidence type="ECO:0000256" key="3">
    <source>
        <dbReference type="ARBA" id="ARBA00023242"/>
    </source>
</evidence>
<dbReference type="GO" id="GO:0000978">
    <property type="term" value="F:RNA polymerase II cis-regulatory region sequence-specific DNA binding"/>
    <property type="evidence" value="ECO:0007669"/>
    <property type="project" value="TreeGrafter"/>
</dbReference>
<accession>A0A0F6N1M2</accession>
<keyword evidence="3 4" id="KW-0539">Nucleus</keyword>
<dbReference type="Pfam" id="PF00250">
    <property type="entry name" value="Forkhead"/>
    <property type="match status" value="1"/>
</dbReference>
<reference evidence="6" key="1">
    <citation type="submission" date="2013-12" db="EMBL/GenBank/DDBJ databases">
        <title>Multiple evolution of protostomy from a deuterostomic bilaterian ancestor.</title>
        <authorList>
            <person name="Martin-Duran J.M."/>
            <person name="Passamaneck Y.J."/>
            <person name="Martindale M.Q."/>
            <person name="Hejnol A."/>
        </authorList>
    </citation>
    <scope>NUCLEOTIDE SEQUENCE</scope>
</reference>
<dbReference type="InterPro" id="IPR050211">
    <property type="entry name" value="FOX_domain-containing"/>
</dbReference>
<dbReference type="InterPro" id="IPR036390">
    <property type="entry name" value="WH_DNA-bd_sf"/>
</dbReference>
<evidence type="ECO:0000259" key="5">
    <source>
        <dbReference type="PROSITE" id="PS50039"/>
    </source>
</evidence>
<name>A0A0F6N1M2_9BILA</name>
<keyword evidence="2 4" id="KW-0238">DNA-binding</keyword>
<dbReference type="GO" id="GO:0019904">
    <property type="term" value="F:protein domain specific binding"/>
    <property type="evidence" value="ECO:0007669"/>
    <property type="project" value="InterPro"/>
</dbReference>
<dbReference type="PANTHER" id="PTHR11829:SF380">
    <property type="entry name" value="PROTEIN FORK HEAD"/>
    <property type="match status" value="1"/>
</dbReference>
<proteinExistence type="evidence at transcript level"/>
<dbReference type="GO" id="GO:0005634">
    <property type="term" value="C:nucleus"/>
    <property type="evidence" value="ECO:0007669"/>
    <property type="project" value="UniProtKB-SubCell"/>
</dbReference>
<evidence type="ECO:0000256" key="2">
    <source>
        <dbReference type="ARBA" id="ARBA00023125"/>
    </source>
</evidence>